<sequence length="83" mass="9150">MAGDEQSINHYLYGCTAKRCCRRNGPFGCEAVGKANFGLYLTDGVSGVGTAARPIAGKTDRRTARSHRFITVMRNVFHEKLRS</sequence>
<evidence type="ECO:0000313" key="2">
    <source>
        <dbReference type="Proteomes" id="UP000375525"/>
    </source>
</evidence>
<evidence type="ECO:0000313" key="1">
    <source>
        <dbReference type="EMBL" id="VVP16073.1"/>
    </source>
</evidence>
<name>A0A5E7LVG0_PSEFL</name>
<protein>
    <submittedName>
        <fullName evidence="1">Uncharacterized protein</fullName>
    </submittedName>
</protein>
<accession>A0A5E7LVG0</accession>
<proteinExistence type="predicted"/>
<dbReference type="EMBL" id="CABVIH010000017">
    <property type="protein sequence ID" value="VVP16073.1"/>
    <property type="molecule type" value="Genomic_DNA"/>
</dbReference>
<organism evidence="1 2">
    <name type="scientific">Pseudomonas fluorescens</name>
    <dbReference type="NCBI Taxonomy" id="294"/>
    <lineage>
        <taxon>Bacteria</taxon>
        <taxon>Pseudomonadati</taxon>
        <taxon>Pseudomonadota</taxon>
        <taxon>Gammaproteobacteria</taxon>
        <taxon>Pseudomonadales</taxon>
        <taxon>Pseudomonadaceae</taxon>
        <taxon>Pseudomonas</taxon>
    </lineage>
</organism>
<dbReference type="AlphaFoldDB" id="A0A5E7LVG0"/>
<dbReference type="Proteomes" id="UP000375525">
    <property type="component" value="Unassembled WGS sequence"/>
</dbReference>
<reference evidence="1 2" key="1">
    <citation type="submission" date="2019-09" db="EMBL/GenBank/DDBJ databases">
        <authorList>
            <person name="Chandra G."/>
            <person name="Truman W A."/>
        </authorList>
    </citation>
    <scope>NUCLEOTIDE SEQUENCE [LARGE SCALE GENOMIC DNA]</scope>
    <source>
        <strain evidence="1">PS880</strain>
    </source>
</reference>
<gene>
    <name evidence="1" type="ORF">PS880_03567</name>
</gene>